<dbReference type="OrthoDB" id="268027at2759"/>
<feature type="non-terminal residue" evidence="2">
    <location>
        <position position="1"/>
    </location>
</feature>
<dbReference type="Pfam" id="PF10152">
    <property type="entry name" value="CCDC53"/>
    <property type="match status" value="1"/>
</dbReference>
<accession>A0A8J2HTZ8</accession>
<evidence type="ECO:0000313" key="2">
    <source>
        <dbReference type="EMBL" id="CAG5108846.1"/>
    </source>
</evidence>
<evidence type="ECO:0000256" key="1">
    <source>
        <dbReference type="SAM" id="MobiDB-lite"/>
    </source>
</evidence>
<proteinExistence type="predicted"/>
<keyword evidence="3" id="KW-1185">Reference proteome</keyword>
<comment type="caution">
    <text evidence="2">The sequence shown here is derived from an EMBL/GenBank/DDBJ whole genome shotgun (WGS) entry which is preliminary data.</text>
</comment>
<sequence>TADKIPVEAAPTTPEAKYPDKDPVGQDEADTKQDVESTKVEVQNQEVSDNLEPISMHPIYRKYFKMVNFGVPKPASVHQNLVVYGHNDVYPGQHVFPYFFCIELLCVACGPCTFCKKCAFVLERSPKDINIQISYQTLSTEL</sequence>
<dbReference type="InterPro" id="IPR019309">
    <property type="entry name" value="WASHC3"/>
</dbReference>
<feature type="region of interest" description="Disordered" evidence="1">
    <location>
        <begin position="1"/>
        <end position="44"/>
    </location>
</feature>
<feature type="compositionally biased region" description="Basic and acidic residues" evidence="1">
    <location>
        <begin position="17"/>
        <end position="39"/>
    </location>
</feature>
<organism evidence="2 3">
    <name type="scientific">Cotesia congregata</name>
    <name type="common">Parasitoid wasp</name>
    <name type="synonym">Apanteles congregatus</name>
    <dbReference type="NCBI Taxonomy" id="51543"/>
    <lineage>
        <taxon>Eukaryota</taxon>
        <taxon>Metazoa</taxon>
        <taxon>Ecdysozoa</taxon>
        <taxon>Arthropoda</taxon>
        <taxon>Hexapoda</taxon>
        <taxon>Insecta</taxon>
        <taxon>Pterygota</taxon>
        <taxon>Neoptera</taxon>
        <taxon>Endopterygota</taxon>
        <taxon>Hymenoptera</taxon>
        <taxon>Apocrita</taxon>
        <taxon>Ichneumonoidea</taxon>
        <taxon>Braconidae</taxon>
        <taxon>Microgastrinae</taxon>
        <taxon>Cotesia</taxon>
    </lineage>
</organism>
<protein>
    <submittedName>
        <fullName evidence="2">Uncharacterized protein</fullName>
    </submittedName>
</protein>
<dbReference type="GO" id="GO:0071203">
    <property type="term" value="C:WASH complex"/>
    <property type="evidence" value="ECO:0007669"/>
    <property type="project" value="InterPro"/>
</dbReference>
<gene>
    <name evidence="2" type="ORF">HICCMSTLAB_LOCUS13482</name>
</gene>
<dbReference type="Proteomes" id="UP000786811">
    <property type="component" value="Unassembled WGS sequence"/>
</dbReference>
<dbReference type="AlphaFoldDB" id="A0A8J2HTZ8"/>
<name>A0A8J2HTZ8_COTCN</name>
<reference evidence="2" key="1">
    <citation type="submission" date="2021-04" db="EMBL/GenBank/DDBJ databases">
        <authorList>
            <person name="Chebbi M.A.C M."/>
        </authorList>
    </citation>
    <scope>NUCLEOTIDE SEQUENCE</scope>
</reference>
<dbReference type="EMBL" id="CAJNRD030001124">
    <property type="protein sequence ID" value="CAG5108846.1"/>
    <property type="molecule type" value="Genomic_DNA"/>
</dbReference>
<evidence type="ECO:0000313" key="3">
    <source>
        <dbReference type="Proteomes" id="UP000786811"/>
    </source>
</evidence>